<keyword evidence="6" id="KW-0479">Metal-binding</keyword>
<dbReference type="Proteomes" id="UP000188243">
    <property type="component" value="Chromosome"/>
</dbReference>
<proteinExistence type="predicted"/>
<feature type="domain" description="Calcineurin-like phosphoesterase" evidence="8">
    <location>
        <begin position="46"/>
        <end position="253"/>
    </location>
</feature>
<evidence type="ECO:0000256" key="2">
    <source>
        <dbReference type="ARBA" id="ARBA00012646"/>
    </source>
</evidence>
<evidence type="ECO:0000256" key="5">
    <source>
        <dbReference type="PIRNR" id="PIRNR000898"/>
    </source>
</evidence>
<dbReference type="Gene3D" id="3.60.21.10">
    <property type="match status" value="1"/>
</dbReference>
<keyword evidence="3 7" id="KW-0732">Signal</keyword>
<protein>
    <recommendedName>
        <fullName evidence="2 5">acid phosphatase</fullName>
        <ecNumber evidence="2 5">3.1.3.2</ecNumber>
    </recommendedName>
</protein>
<feature type="binding site" evidence="6">
    <location>
        <position position="214"/>
    </location>
    <ligand>
        <name>Fe cation</name>
        <dbReference type="ChEBI" id="CHEBI:24875"/>
        <label>2</label>
    </ligand>
</feature>
<dbReference type="RefSeq" id="WP_077535703.1">
    <property type="nucleotide sequence ID" value="NZ_CP019628.1"/>
</dbReference>
<name>A0A1Q2H3K2_9GAMM</name>
<dbReference type="Pfam" id="PF00149">
    <property type="entry name" value="Metallophos"/>
    <property type="match status" value="1"/>
</dbReference>
<comment type="catalytic activity">
    <reaction evidence="1 5">
        <text>a phosphate monoester + H2O = an alcohol + phosphate</text>
        <dbReference type="Rhea" id="RHEA:15017"/>
        <dbReference type="ChEBI" id="CHEBI:15377"/>
        <dbReference type="ChEBI" id="CHEBI:30879"/>
        <dbReference type="ChEBI" id="CHEBI:43474"/>
        <dbReference type="ChEBI" id="CHEBI:67140"/>
        <dbReference type="EC" id="3.1.3.2"/>
    </reaction>
</comment>
<keyword evidence="5 6" id="KW-0408">Iron</keyword>
<dbReference type="SUPFAM" id="SSF56300">
    <property type="entry name" value="Metallo-dependent phosphatases"/>
    <property type="match status" value="1"/>
</dbReference>
<feature type="binding site" evidence="6">
    <location>
        <position position="250"/>
    </location>
    <ligand>
        <name>Fe cation</name>
        <dbReference type="ChEBI" id="CHEBI:24875"/>
        <label>2</label>
    </ligand>
</feature>
<feature type="chain" id="PRO_5015068430" description="acid phosphatase" evidence="7">
    <location>
        <begin position="22"/>
        <end position="324"/>
    </location>
</feature>
<dbReference type="EMBL" id="CP019628">
    <property type="protein sequence ID" value="AQQ01946.1"/>
    <property type="molecule type" value="Genomic_DNA"/>
</dbReference>
<evidence type="ECO:0000259" key="8">
    <source>
        <dbReference type="Pfam" id="PF00149"/>
    </source>
</evidence>
<feature type="binding site" evidence="6">
    <location>
        <position position="123"/>
    </location>
    <ligand>
        <name>Fe cation</name>
        <dbReference type="ChEBI" id="CHEBI:24875"/>
        <label>2</label>
    </ligand>
</feature>
<evidence type="ECO:0000313" key="11">
    <source>
        <dbReference type="Proteomes" id="UP000188243"/>
    </source>
</evidence>
<evidence type="ECO:0000256" key="6">
    <source>
        <dbReference type="PIRSR" id="PIRSR000898-1"/>
    </source>
</evidence>
<gene>
    <name evidence="9" type="ORF">B0W48_03800</name>
    <name evidence="10" type="ORF">B0W48_20475</name>
</gene>
<sequence>MIKKTFLLIALSLCPIQCALANVTYTNAVYEQQKIADLSALPKSLNFTVIGDWGHNGHFDQKEVAHQLEIAMYQTDGDFIISTGDNFYPNGIASVNDPLWQSAYEDIYHGPHTFEPWYVVLGNHDYLGNAQAQLDYSNKSQRWNLPARYYSKTFTLKDGEQVLMVFLDTNPLNPEYKTREKYKATQAQDGQAQLTWLNNQLATSKARWKIVIGHHPLYSSGKRYGLNEKLRNLLEPILEQNGVQAYIAGHEHDLQHNQTQNSKLAHFISGAGGKVRNVKQRKFTRFAEATPGFLSFSINDKVLKVTAINYKGEVRYSTQKRFDQ</sequence>
<accession>A0A1Q2H3K2</accession>
<evidence type="ECO:0000256" key="4">
    <source>
        <dbReference type="ARBA" id="ARBA00022801"/>
    </source>
</evidence>
<dbReference type="InterPro" id="IPR024927">
    <property type="entry name" value="Acid_PPase"/>
</dbReference>
<feature type="binding site" evidence="6">
    <location>
        <position position="252"/>
    </location>
    <ligand>
        <name>Fe cation</name>
        <dbReference type="ChEBI" id="CHEBI:24875"/>
        <label>1</label>
    </ligand>
</feature>
<feature type="signal peptide" evidence="7">
    <location>
        <begin position="1"/>
        <end position="21"/>
    </location>
</feature>
<feature type="binding site" evidence="6">
    <location>
        <position position="85"/>
    </location>
    <ligand>
        <name>Fe cation</name>
        <dbReference type="ChEBI" id="CHEBI:24875"/>
        <label>1</label>
    </ligand>
</feature>
<feature type="binding site" evidence="6">
    <location>
        <position position="88"/>
    </location>
    <ligand>
        <name>Fe cation</name>
        <dbReference type="ChEBI" id="CHEBI:24875"/>
        <label>1</label>
    </ligand>
</feature>
<dbReference type="KEGG" id="paln:B0W48_03800"/>
<dbReference type="InterPro" id="IPR029052">
    <property type="entry name" value="Metallo-depent_PP-like"/>
</dbReference>
<dbReference type="InterPro" id="IPR004843">
    <property type="entry name" value="Calcineurin-like_PHP"/>
</dbReference>
<evidence type="ECO:0000313" key="10">
    <source>
        <dbReference type="EMBL" id="AQQ01946.1"/>
    </source>
</evidence>
<evidence type="ECO:0000313" key="9">
    <source>
        <dbReference type="EMBL" id="AQP98999.1"/>
    </source>
</evidence>
<dbReference type="CDD" id="cd07378">
    <property type="entry name" value="MPP_ACP5"/>
    <property type="match status" value="1"/>
</dbReference>
<organism evidence="10 11">
    <name type="scientific">Pseudoalteromonas aliena</name>
    <dbReference type="NCBI Taxonomy" id="247523"/>
    <lineage>
        <taxon>Bacteria</taxon>
        <taxon>Pseudomonadati</taxon>
        <taxon>Pseudomonadota</taxon>
        <taxon>Gammaproteobacteria</taxon>
        <taxon>Alteromonadales</taxon>
        <taxon>Pseudoalteromonadaceae</taxon>
        <taxon>Pseudoalteromonas</taxon>
    </lineage>
</organism>
<dbReference type="GO" id="GO:0046872">
    <property type="term" value="F:metal ion binding"/>
    <property type="evidence" value="ECO:0007669"/>
    <property type="project" value="UniProtKB-KW"/>
</dbReference>
<feature type="binding site" evidence="6">
    <location>
        <position position="52"/>
    </location>
    <ligand>
        <name>Fe cation</name>
        <dbReference type="ChEBI" id="CHEBI:24875"/>
        <label>1</label>
    </ligand>
</feature>
<dbReference type="AlphaFoldDB" id="A0A1Q2H3K2"/>
<evidence type="ECO:0000256" key="7">
    <source>
        <dbReference type="SAM" id="SignalP"/>
    </source>
</evidence>
<dbReference type="STRING" id="247523.B0W48_03800"/>
<evidence type="ECO:0000256" key="3">
    <source>
        <dbReference type="ARBA" id="ARBA00022729"/>
    </source>
</evidence>
<dbReference type="EC" id="3.1.3.2" evidence="2 5"/>
<evidence type="ECO:0000256" key="1">
    <source>
        <dbReference type="ARBA" id="ARBA00000032"/>
    </source>
</evidence>
<dbReference type="PANTHER" id="PTHR10161:SF14">
    <property type="entry name" value="TARTRATE-RESISTANT ACID PHOSPHATASE TYPE 5"/>
    <property type="match status" value="1"/>
</dbReference>
<keyword evidence="4 5" id="KW-0378">Hydrolase</keyword>
<dbReference type="PIRSF" id="PIRSF000898">
    <property type="entry name" value="Acid_Ptase_5"/>
    <property type="match status" value="1"/>
</dbReference>
<dbReference type="InterPro" id="IPR051558">
    <property type="entry name" value="Metallophosphoesterase_PAP"/>
</dbReference>
<dbReference type="GO" id="GO:0003993">
    <property type="term" value="F:acid phosphatase activity"/>
    <property type="evidence" value="ECO:0007669"/>
    <property type="project" value="UniProtKB-UniRule"/>
</dbReference>
<feature type="binding site" evidence="6">
    <location>
        <position position="85"/>
    </location>
    <ligand>
        <name>Fe cation</name>
        <dbReference type="ChEBI" id="CHEBI:24875"/>
        <label>2</label>
    </ligand>
</feature>
<dbReference type="PANTHER" id="PTHR10161">
    <property type="entry name" value="TARTRATE-RESISTANT ACID PHOSPHATASE TYPE 5"/>
    <property type="match status" value="1"/>
</dbReference>
<dbReference type="KEGG" id="paln:B0W48_20475"/>
<reference evidence="10 11" key="1">
    <citation type="submission" date="2017-02" db="EMBL/GenBank/DDBJ databases">
        <title>Complete genome sequence of the cold-active Pseudoalteromonas aliena strain EH1 isolated from Arctic seawater.</title>
        <authorList>
            <person name="Kim E."/>
            <person name="Heo E."/>
            <person name="Kim H."/>
            <person name="Kim D."/>
        </authorList>
    </citation>
    <scope>NUCLEOTIDE SEQUENCE [LARGE SCALE GENOMIC DNA]</scope>
    <source>
        <strain evidence="10 11">EH1</strain>
    </source>
</reference>
<comment type="cofactor">
    <cofactor evidence="6">
        <name>Fe cation</name>
        <dbReference type="ChEBI" id="CHEBI:24875"/>
    </cofactor>
    <text evidence="6">Binds 2 iron ions per subunit.</text>
</comment>
<dbReference type="EMBL" id="CP019628">
    <property type="protein sequence ID" value="AQP98999.1"/>
    <property type="molecule type" value="Genomic_DNA"/>
</dbReference>